<dbReference type="InterPro" id="IPR035570">
    <property type="entry name" value="UPF0234_N"/>
</dbReference>
<dbReference type="NCBIfam" id="NF003819">
    <property type="entry name" value="PRK05412.1"/>
    <property type="match status" value="1"/>
</dbReference>
<dbReference type="AlphaFoldDB" id="A0A5E6T4M9"/>
<protein>
    <recommendedName>
        <fullName evidence="3">Nucleotide-binding protein PS645_02614</fullName>
    </recommendedName>
</protein>
<dbReference type="CDD" id="cd11740">
    <property type="entry name" value="YajQ_like"/>
    <property type="match status" value="1"/>
</dbReference>
<dbReference type="GO" id="GO:0000166">
    <property type="term" value="F:nucleotide binding"/>
    <property type="evidence" value="ECO:0007669"/>
    <property type="project" value="UniProtKB-UniRule"/>
</dbReference>
<dbReference type="InterPro" id="IPR007551">
    <property type="entry name" value="YajQ/Smlt4090-like"/>
</dbReference>
<evidence type="ECO:0000256" key="2">
    <source>
        <dbReference type="ARBA" id="ARBA00093450"/>
    </source>
</evidence>
<gene>
    <name evidence="4" type="ORF">PS645_02614</name>
</gene>
<accession>A0A5E6T4M9</accession>
<dbReference type="HAMAP" id="MF_00632">
    <property type="entry name" value="UPF0234"/>
    <property type="match status" value="1"/>
</dbReference>
<organism evidence="4 5">
    <name type="scientific">Pseudomonas fluorescens</name>
    <dbReference type="NCBI Taxonomy" id="294"/>
    <lineage>
        <taxon>Bacteria</taxon>
        <taxon>Pseudomonadati</taxon>
        <taxon>Pseudomonadota</taxon>
        <taxon>Gammaproteobacteria</taxon>
        <taxon>Pseudomonadales</taxon>
        <taxon>Pseudomonadaceae</taxon>
        <taxon>Pseudomonas</taxon>
    </lineage>
</organism>
<evidence type="ECO:0000313" key="5">
    <source>
        <dbReference type="Proteomes" id="UP000325607"/>
    </source>
</evidence>
<dbReference type="GO" id="GO:0005829">
    <property type="term" value="C:cytosol"/>
    <property type="evidence" value="ECO:0007669"/>
    <property type="project" value="TreeGrafter"/>
</dbReference>
<dbReference type="Gene3D" id="3.30.70.860">
    <property type="match status" value="1"/>
</dbReference>
<comment type="function">
    <text evidence="3">Nucleotide-binding protein.</text>
</comment>
<evidence type="ECO:0000256" key="3">
    <source>
        <dbReference type="HAMAP-Rule" id="MF_00632"/>
    </source>
</evidence>
<dbReference type="Proteomes" id="UP000325607">
    <property type="component" value="Unassembled WGS sequence"/>
</dbReference>
<dbReference type="InterPro" id="IPR035571">
    <property type="entry name" value="UPF0234-like_C"/>
</dbReference>
<proteinExistence type="inferred from homology"/>
<evidence type="ECO:0000256" key="1">
    <source>
        <dbReference type="ARBA" id="ARBA00022741"/>
    </source>
</evidence>
<dbReference type="PANTHER" id="PTHR30476:SF0">
    <property type="entry name" value="UPF0234 PROTEIN YAJQ"/>
    <property type="match status" value="1"/>
</dbReference>
<reference evidence="4 5" key="1">
    <citation type="submission" date="2019-09" db="EMBL/GenBank/DDBJ databases">
        <authorList>
            <person name="Chandra G."/>
            <person name="Truman W A."/>
        </authorList>
    </citation>
    <scope>NUCLEOTIDE SEQUENCE [LARGE SCALE GENOMIC DNA]</scope>
    <source>
        <strain evidence="4">PS645</strain>
    </source>
</reference>
<evidence type="ECO:0000313" key="4">
    <source>
        <dbReference type="EMBL" id="VVM87790.1"/>
    </source>
</evidence>
<keyword evidence="1 3" id="KW-0547">Nucleotide-binding</keyword>
<name>A0A5E6T4M9_PSEFL</name>
<dbReference type="SUPFAM" id="SSF89963">
    <property type="entry name" value="YajQ-like"/>
    <property type="match status" value="2"/>
</dbReference>
<dbReference type="Gene3D" id="3.30.70.990">
    <property type="entry name" value="YajQ-like, domain 2"/>
    <property type="match status" value="1"/>
</dbReference>
<dbReference type="InterPro" id="IPR036183">
    <property type="entry name" value="YajQ-like_sf"/>
</dbReference>
<dbReference type="Pfam" id="PF04461">
    <property type="entry name" value="YajQ"/>
    <property type="match status" value="1"/>
</dbReference>
<dbReference type="PANTHER" id="PTHR30476">
    <property type="entry name" value="UPF0234 PROTEIN YAJQ"/>
    <property type="match status" value="1"/>
</dbReference>
<dbReference type="EMBL" id="CABVGX010000018">
    <property type="protein sequence ID" value="VVM87790.1"/>
    <property type="molecule type" value="Genomic_DNA"/>
</dbReference>
<sequence length="192" mass="21992">MIEKTVIISADFNRKPGVFDQQRTALYWRDYMPSFDVVSELDKHEVTNAVENAVKELDRRYDLKGKGTFEFKEKELTVNLTAEADFQLEAMIEILKLALVKRKIDVQCLEVKDAYASGKLMKQEAVLKEGIDKELAKKIVAHVKDAKLKVQAAIQGEQVRITGKKRDDLQEAIAALRAKTFDMPLQFNNFRD</sequence>
<comment type="similarity">
    <text evidence="2 3">Belongs to the YajQ family.</text>
</comment>